<keyword evidence="1" id="KW-0732">Signal</keyword>
<dbReference type="Gene3D" id="3.75.10.10">
    <property type="entry name" value="L-arginine/glycine Amidinotransferase, Chain A"/>
    <property type="match status" value="1"/>
</dbReference>
<proteinExistence type="predicted"/>
<protein>
    <recommendedName>
        <fullName evidence="2">Protein-arginine deiminase C-terminal domain-containing protein</fullName>
    </recommendedName>
</protein>
<name>A0A2S7Y5M6_BEABA</name>
<evidence type="ECO:0000313" key="4">
    <source>
        <dbReference type="Proteomes" id="UP000237441"/>
    </source>
</evidence>
<dbReference type="Proteomes" id="UP000237441">
    <property type="component" value="Unassembled WGS sequence"/>
</dbReference>
<accession>A0A2S7Y5M6</accession>
<dbReference type="GO" id="GO:0004668">
    <property type="term" value="F:protein-arginine deiminase activity"/>
    <property type="evidence" value="ECO:0007669"/>
    <property type="project" value="InterPro"/>
</dbReference>
<dbReference type="SUPFAM" id="SSF110083">
    <property type="entry name" value="Peptidylarginine deiminase Pad4, middle domain"/>
    <property type="match status" value="1"/>
</dbReference>
<dbReference type="OrthoDB" id="5102063at2759"/>
<dbReference type="GO" id="GO:0005737">
    <property type="term" value="C:cytoplasm"/>
    <property type="evidence" value="ECO:0007669"/>
    <property type="project" value="InterPro"/>
</dbReference>
<dbReference type="SUPFAM" id="SSF55909">
    <property type="entry name" value="Pentein"/>
    <property type="match status" value="1"/>
</dbReference>
<feature type="signal peptide" evidence="1">
    <location>
        <begin position="1"/>
        <end position="15"/>
    </location>
</feature>
<dbReference type="InterPro" id="IPR004303">
    <property type="entry name" value="PAD"/>
</dbReference>
<dbReference type="InterPro" id="IPR036556">
    <property type="entry name" value="PAD_central_sf"/>
</dbReference>
<dbReference type="InterPro" id="IPR013530">
    <property type="entry name" value="PAD_C"/>
</dbReference>
<evidence type="ECO:0000259" key="2">
    <source>
        <dbReference type="Pfam" id="PF03068"/>
    </source>
</evidence>
<comment type="caution">
    <text evidence="3">The sequence shown here is derived from an EMBL/GenBank/DDBJ whole genome shotgun (WGS) entry which is preliminary data.</text>
</comment>
<dbReference type="Pfam" id="PF03068">
    <property type="entry name" value="PAD"/>
    <property type="match status" value="1"/>
</dbReference>
<dbReference type="PANTHER" id="PTHR10837:SF8">
    <property type="entry name" value="PROTEIN-ARGININE DEIMINASE"/>
    <property type="match status" value="1"/>
</dbReference>
<feature type="chain" id="PRO_5015497268" description="Protein-arginine deiminase C-terminal domain-containing protein" evidence="1">
    <location>
        <begin position="16"/>
        <end position="604"/>
    </location>
</feature>
<reference evidence="3 4" key="1">
    <citation type="submission" date="2016-07" db="EMBL/GenBank/DDBJ databases">
        <title>Comparative genomics of the entomopathogenic fungus Beauveria bassiana.</title>
        <authorList>
            <person name="Valero Jimenez C.A."/>
            <person name="Zwaan B.J."/>
            <person name="Van Kan J.A."/>
            <person name="Takken W."/>
            <person name="Debets A.J."/>
            <person name="Schoustra S.E."/>
            <person name="Koenraadt C.J."/>
        </authorList>
    </citation>
    <scope>NUCLEOTIDE SEQUENCE [LARGE SCALE GENOMIC DNA]</scope>
    <source>
        <strain evidence="3 4">ARSEF 8028</strain>
    </source>
</reference>
<organism evidence="3 4">
    <name type="scientific">Beauveria bassiana</name>
    <name type="common">White muscardine disease fungus</name>
    <name type="synonym">Tritirachium shiotae</name>
    <dbReference type="NCBI Taxonomy" id="176275"/>
    <lineage>
        <taxon>Eukaryota</taxon>
        <taxon>Fungi</taxon>
        <taxon>Dikarya</taxon>
        <taxon>Ascomycota</taxon>
        <taxon>Pezizomycotina</taxon>
        <taxon>Sordariomycetes</taxon>
        <taxon>Hypocreomycetidae</taxon>
        <taxon>Hypocreales</taxon>
        <taxon>Cordycipitaceae</taxon>
        <taxon>Beauveria</taxon>
    </lineage>
</organism>
<gene>
    <name evidence="3" type="ORF">BB8028_0003g01130</name>
</gene>
<dbReference type="EMBL" id="JRHA01000003">
    <property type="protein sequence ID" value="PQK11488.1"/>
    <property type="molecule type" value="Genomic_DNA"/>
</dbReference>
<evidence type="ECO:0000313" key="3">
    <source>
        <dbReference type="EMBL" id="PQK11488.1"/>
    </source>
</evidence>
<dbReference type="AlphaFoldDB" id="A0A2S7Y5M6"/>
<dbReference type="PANTHER" id="PTHR10837">
    <property type="entry name" value="PEPTIDYLARGININE DEIMINASE"/>
    <property type="match status" value="1"/>
</dbReference>
<evidence type="ECO:0000256" key="1">
    <source>
        <dbReference type="SAM" id="SignalP"/>
    </source>
</evidence>
<sequence>MRVAVFTAVLPLVIAIPSGQTPECTNGTSQVVILADTNRDGKVDIKGTSDLGEGKQTWTNESGALFLPNIGDTSDRCRNLHGYKRLLLACNDASDDVQRAPKYLAPLLTTPIDGLSASAVGRISVSDPIARQNVRIFRPKASPESKEGQADDWTIVDNDMTFSAEELAKGLRLGIDARATRGHLVDATSDSKTDTPRTWDGRVTVDFSVTDGETNSTDSVMLRVAPLLTQNHLQPVTKVFTFVRDQNIEIFDGIAAGVKKAGINEPVQEIVGASSFVQDLFETMYASIPGPDGSVISLPIILPAPINSLTKEALMEVATQIRSTGVGMVADVLAPTTNEETLDSMGNLETIPPYEHNGKKFPAGRIVMGANQTAGRVPRALPLLEAQEMQDPILVDSTWLEVQHVDEFIQFLPAKSPRKWSIMVADPLAAVKILEEAKAEGHGDKPFTSLPKTQRFRPFTVNRILEIGVKEVSEECARRIAGTIEMLKRETGISDDEIFRVPVLYSRTTNPSNPSNGDFQVGALYPNAVNGLVLTDSFYLAPKQWGLPNTAVTDTMQQAVEDTYRKAGFSVEFTDDWYYHRKKGDIHCLTNVLREIPGSQAAGA</sequence>
<feature type="domain" description="Protein-arginine deiminase C-terminal" evidence="2">
    <location>
        <begin position="216"/>
        <end position="595"/>
    </location>
</feature>
<dbReference type="GO" id="GO:0005509">
    <property type="term" value="F:calcium ion binding"/>
    <property type="evidence" value="ECO:0007669"/>
    <property type="project" value="InterPro"/>
</dbReference>